<dbReference type="Proteomes" id="UP001601992">
    <property type="component" value="Unassembled WGS sequence"/>
</dbReference>
<evidence type="ECO:0000313" key="10">
    <source>
        <dbReference type="Proteomes" id="UP001601992"/>
    </source>
</evidence>
<reference evidence="9 10" key="1">
    <citation type="submission" date="2024-10" db="EMBL/GenBank/DDBJ databases">
        <title>The Natural Products Discovery Center: Release of the First 8490 Sequenced Strains for Exploring Actinobacteria Biosynthetic Diversity.</title>
        <authorList>
            <person name="Kalkreuter E."/>
            <person name="Kautsar S.A."/>
            <person name="Yang D."/>
            <person name="Bader C.D."/>
            <person name="Teijaro C.N."/>
            <person name="Fluegel L."/>
            <person name="Davis C.M."/>
            <person name="Simpson J.R."/>
            <person name="Lauterbach L."/>
            <person name="Steele A.D."/>
            <person name="Gui C."/>
            <person name="Meng S."/>
            <person name="Li G."/>
            <person name="Viehrig K."/>
            <person name="Ye F."/>
            <person name="Su P."/>
            <person name="Kiefer A.F."/>
            <person name="Nichols A."/>
            <person name="Cepeda A.J."/>
            <person name="Yan W."/>
            <person name="Fan B."/>
            <person name="Jiang Y."/>
            <person name="Adhikari A."/>
            <person name="Zheng C.-J."/>
            <person name="Schuster L."/>
            <person name="Cowan T.M."/>
            <person name="Smanski M.J."/>
            <person name="Chevrette M.G."/>
            <person name="De Carvalho L.P.S."/>
            <person name="Shen B."/>
        </authorList>
    </citation>
    <scope>NUCLEOTIDE SEQUENCE [LARGE SCALE GENOMIC DNA]</scope>
    <source>
        <strain evidence="9 10">NPDC002593</strain>
    </source>
</reference>
<feature type="transmembrane region" description="Helical" evidence="7">
    <location>
        <begin position="345"/>
        <end position="369"/>
    </location>
</feature>
<dbReference type="SUPFAM" id="SSF103473">
    <property type="entry name" value="MFS general substrate transporter"/>
    <property type="match status" value="1"/>
</dbReference>
<dbReference type="Pfam" id="PF07690">
    <property type="entry name" value="MFS_1"/>
    <property type="match status" value="1"/>
</dbReference>
<evidence type="ECO:0000256" key="4">
    <source>
        <dbReference type="ARBA" id="ARBA00022692"/>
    </source>
</evidence>
<dbReference type="InterPro" id="IPR036259">
    <property type="entry name" value="MFS_trans_sf"/>
</dbReference>
<feature type="transmembrane region" description="Helical" evidence="7">
    <location>
        <begin position="285"/>
        <end position="304"/>
    </location>
</feature>
<feature type="transmembrane region" description="Helical" evidence="7">
    <location>
        <begin position="255"/>
        <end position="273"/>
    </location>
</feature>
<dbReference type="RefSeq" id="WP_387406890.1">
    <property type="nucleotide sequence ID" value="NZ_JBIAQY010000028.1"/>
</dbReference>
<protein>
    <submittedName>
        <fullName evidence="9">MFS transporter</fullName>
    </submittedName>
</protein>
<feature type="transmembrane region" description="Helical" evidence="7">
    <location>
        <begin position="166"/>
        <end position="187"/>
    </location>
</feature>
<evidence type="ECO:0000256" key="3">
    <source>
        <dbReference type="ARBA" id="ARBA00022475"/>
    </source>
</evidence>
<dbReference type="Gene3D" id="1.20.1250.20">
    <property type="entry name" value="MFS general substrate transporter like domains"/>
    <property type="match status" value="2"/>
</dbReference>
<feature type="transmembrane region" description="Helical" evidence="7">
    <location>
        <begin position="31"/>
        <end position="55"/>
    </location>
</feature>
<keyword evidence="4 7" id="KW-0812">Transmembrane</keyword>
<feature type="transmembrane region" description="Helical" evidence="7">
    <location>
        <begin position="67"/>
        <end position="91"/>
    </location>
</feature>
<feature type="transmembrane region" description="Helical" evidence="7">
    <location>
        <begin position="228"/>
        <end position="249"/>
    </location>
</feature>
<keyword evidence="5 7" id="KW-1133">Transmembrane helix</keyword>
<evidence type="ECO:0000259" key="8">
    <source>
        <dbReference type="PROSITE" id="PS50850"/>
    </source>
</evidence>
<dbReference type="PANTHER" id="PTHR43045">
    <property type="entry name" value="SHIKIMATE TRANSPORTER"/>
    <property type="match status" value="1"/>
</dbReference>
<name>A0ABW6SDZ0_9NOCA</name>
<feature type="transmembrane region" description="Helical" evidence="7">
    <location>
        <begin position="132"/>
        <end position="154"/>
    </location>
</feature>
<organism evidence="9 10">
    <name type="scientific">Nocardia jiangxiensis</name>
    <dbReference type="NCBI Taxonomy" id="282685"/>
    <lineage>
        <taxon>Bacteria</taxon>
        <taxon>Bacillati</taxon>
        <taxon>Actinomycetota</taxon>
        <taxon>Actinomycetes</taxon>
        <taxon>Mycobacteriales</taxon>
        <taxon>Nocardiaceae</taxon>
        <taxon>Nocardia</taxon>
    </lineage>
</organism>
<gene>
    <name evidence="9" type="ORF">ACFYXQ_43025</name>
</gene>
<evidence type="ECO:0000256" key="7">
    <source>
        <dbReference type="SAM" id="Phobius"/>
    </source>
</evidence>
<feature type="transmembrane region" description="Helical" evidence="7">
    <location>
        <begin position="310"/>
        <end position="333"/>
    </location>
</feature>
<dbReference type="InterPro" id="IPR011701">
    <property type="entry name" value="MFS"/>
</dbReference>
<feature type="transmembrane region" description="Helical" evidence="7">
    <location>
        <begin position="97"/>
        <end position="120"/>
    </location>
</feature>
<evidence type="ECO:0000256" key="5">
    <source>
        <dbReference type="ARBA" id="ARBA00022989"/>
    </source>
</evidence>
<dbReference type="EMBL" id="JBIAQY010000028">
    <property type="protein sequence ID" value="MFF3574543.1"/>
    <property type="molecule type" value="Genomic_DNA"/>
</dbReference>
<comment type="subcellular location">
    <subcellularLocation>
        <location evidence="1">Cell membrane</location>
        <topology evidence="1">Multi-pass membrane protein</topology>
    </subcellularLocation>
</comment>
<evidence type="ECO:0000313" key="9">
    <source>
        <dbReference type="EMBL" id="MFF3574543.1"/>
    </source>
</evidence>
<feature type="transmembrane region" description="Helical" evidence="7">
    <location>
        <begin position="7"/>
        <end position="25"/>
    </location>
</feature>
<evidence type="ECO:0000256" key="2">
    <source>
        <dbReference type="ARBA" id="ARBA00022448"/>
    </source>
</evidence>
<feature type="domain" description="Major facilitator superfamily (MFS) profile" evidence="8">
    <location>
        <begin position="1"/>
        <end position="401"/>
    </location>
</feature>
<keyword evidence="2" id="KW-0813">Transport</keyword>
<keyword evidence="6 7" id="KW-0472">Membrane</keyword>
<feature type="transmembrane region" description="Helical" evidence="7">
    <location>
        <begin position="375"/>
        <end position="396"/>
    </location>
</feature>
<dbReference type="InterPro" id="IPR020846">
    <property type="entry name" value="MFS_dom"/>
</dbReference>
<evidence type="ECO:0000256" key="1">
    <source>
        <dbReference type="ARBA" id="ARBA00004651"/>
    </source>
</evidence>
<proteinExistence type="predicted"/>
<sequence>MGTAIEFYDFTIYAFLATIIAPLFFSKHDEVAGLLAALGVYAVGYVARPLGSIYFGRLGDRQGRRRALLITITVMGVATALTGLLPTYAAIGVAAPTLLTVLRIVQSLAAGGELGGAAVLVAESAPRKRRGFLGSSTAIGAAGGATLAAVVVGTVSVMPAHAMSSWGWRVPFLLAVPLLIVCLVYRLRVEESPVFQQMASETAPPKAPVSDVVANHWKALLKVTLTSYALNTAAKLSSLYLVVQFHLLGYPVAQSVWFAAGFTFVSGTVMTYAGQLSDQFGRRRVMAVGFVGFIVLAIPCYMLMAASLLAALFAGLILNVVDGLITGVVFTAFSEQFPKHVRYTGVSLGYNLGTAFGGGPASLVAAALVSSTGVLISPAFYIVIVSVIGLGTVAVFDDREQSDL</sequence>
<evidence type="ECO:0000256" key="6">
    <source>
        <dbReference type="ARBA" id="ARBA00023136"/>
    </source>
</evidence>
<comment type="caution">
    <text evidence="9">The sequence shown here is derived from an EMBL/GenBank/DDBJ whole genome shotgun (WGS) entry which is preliminary data.</text>
</comment>
<keyword evidence="3" id="KW-1003">Cell membrane</keyword>
<dbReference type="PROSITE" id="PS00216">
    <property type="entry name" value="SUGAR_TRANSPORT_1"/>
    <property type="match status" value="1"/>
</dbReference>
<dbReference type="InterPro" id="IPR005829">
    <property type="entry name" value="Sugar_transporter_CS"/>
</dbReference>
<keyword evidence="10" id="KW-1185">Reference proteome</keyword>
<dbReference type="PROSITE" id="PS50850">
    <property type="entry name" value="MFS"/>
    <property type="match status" value="1"/>
</dbReference>
<dbReference type="PANTHER" id="PTHR43045:SF1">
    <property type="entry name" value="SHIKIMATE TRANSPORTER"/>
    <property type="match status" value="1"/>
</dbReference>
<accession>A0ABW6SDZ0</accession>